<dbReference type="OrthoDB" id="10040854at2759"/>
<sequence>MSQLNGTASHQLSATALLPSPNGSSHHHPFDLYDFPDDSDFLGVNFRGHRAGPSRSSGFWDCFIVCRHKLDHQVGKRRVSVCRQFFFLTAYTIAR</sequence>
<dbReference type="VEuPathDB" id="VectorBase:PHUM423580"/>
<dbReference type="CTD" id="8234573"/>
<dbReference type="GeneID" id="8234573"/>
<keyword evidence="3" id="KW-1185">Reference proteome</keyword>
<name>E0VSU9_PEDHC</name>
<reference evidence="1" key="2">
    <citation type="submission" date="2007-04" db="EMBL/GenBank/DDBJ databases">
        <title>The genome of the human body louse.</title>
        <authorList>
            <consortium name="The Human Body Louse Genome Consortium"/>
            <person name="Kirkness E."/>
            <person name="Walenz B."/>
            <person name="Hass B."/>
            <person name="Bruggner R."/>
            <person name="Strausberg R."/>
        </authorList>
    </citation>
    <scope>NUCLEOTIDE SEQUENCE</scope>
    <source>
        <strain evidence="1">USDA</strain>
    </source>
</reference>
<organism>
    <name type="scientific">Pediculus humanus subsp. corporis</name>
    <name type="common">Body louse</name>
    <dbReference type="NCBI Taxonomy" id="121224"/>
    <lineage>
        <taxon>Eukaryota</taxon>
        <taxon>Metazoa</taxon>
        <taxon>Ecdysozoa</taxon>
        <taxon>Arthropoda</taxon>
        <taxon>Hexapoda</taxon>
        <taxon>Insecta</taxon>
        <taxon>Pterygota</taxon>
        <taxon>Neoptera</taxon>
        <taxon>Paraneoptera</taxon>
        <taxon>Psocodea</taxon>
        <taxon>Troctomorpha</taxon>
        <taxon>Phthiraptera</taxon>
        <taxon>Anoplura</taxon>
        <taxon>Pediculidae</taxon>
        <taxon>Pediculus</taxon>
    </lineage>
</organism>
<dbReference type="RefSeq" id="XP_002429193.1">
    <property type="nucleotide sequence ID" value="XM_002429148.1"/>
</dbReference>
<protein>
    <submittedName>
        <fullName evidence="1 2">Uncharacterized protein</fullName>
    </submittedName>
</protein>
<evidence type="ECO:0000313" key="3">
    <source>
        <dbReference type="Proteomes" id="UP000009046"/>
    </source>
</evidence>
<reference evidence="2" key="3">
    <citation type="submission" date="2021-02" db="UniProtKB">
        <authorList>
            <consortium name="EnsemblMetazoa"/>
        </authorList>
    </citation>
    <scope>IDENTIFICATION</scope>
    <source>
        <strain evidence="2">USDA</strain>
    </source>
</reference>
<dbReference type="Proteomes" id="UP000009046">
    <property type="component" value="Unassembled WGS sequence"/>
</dbReference>
<dbReference type="KEGG" id="phu:Phum_PHUM423580"/>
<dbReference type="STRING" id="121224.E0VSU9"/>
<accession>E0VSU9</accession>
<dbReference type="AlphaFoldDB" id="E0VSU9"/>
<evidence type="ECO:0000313" key="2">
    <source>
        <dbReference type="EnsemblMetazoa" id="PHUM423580-PA"/>
    </source>
</evidence>
<dbReference type="HOGENOM" id="CLU_2375297_0_0_1"/>
<gene>
    <name evidence="2" type="primary">8234573</name>
    <name evidence="1" type="ORF">Phum_PHUM423580</name>
</gene>
<dbReference type="EMBL" id="DS235758">
    <property type="protein sequence ID" value="EEB16455.1"/>
    <property type="molecule type" value="Genomic_DNA"/>
</dbReference>
<dbReference type="InParanoid" id="E0VSU9"/>
<evidence type="ECO:0000313" key="1">
    <source>
        <dbReference type="EMBL" id="EEB16455.1"/>
    </source>
</evidence>
<dbReference type="EMBL" id="AAZO01005181">
    <property type="status" value="NOT_ANNOTATED_CDS"/>
    <property type="molecule type" value="Genomic_DNA"/>
</dbReference>
<dbReference type="EnsemblMetazoa" id="PHUM423580-RA">
    <property type="protein sequence ID" value="PHUM423580-PA"/>
    <property type="gene ID" value="PHUM423580"/>
</dbReference>
<reference evidence="1" key="1">
    <citation type="submission" date="2007-04" db="EMBL/GenBank/DDBJ databases">
        <title>Annotation of Pediculus humanus corporis strain USDA.</title>
        <authorList>
            <person name="Kirkness E."/>
            <person name="Hannick L."/>
            <person name="Hass B."/>
            <person name="Bruggner R."/>
            <person name="Lawson D."/>
            <person name="Bidwell S."/>
            <person name="Joardar V."/>
            <person name="Caler E."/>
            <person name="Walenz B."/>
            <person name="Inman J."/>
            <person name="Schobel S."/>
            <person name="Galinsky K."/>
            <person name="Amedeo P."/>
            <person name="Strausberg R."/>
        </authorList>
    </citation>
    <scope>NUCLEOTIDE SEQUENCE</scope>
    <source>
        <strain evidence="1">USDA</strain>
    </source>
</reference>
<proteinExistence type="predicted"/>